<evidence type="ECO:0000313" key="2">
    <source>
        <dbReference type="EMBL" id="CAF3682422.1"/>
    </source>
</evidence>
<organism evidence="1 3">
    <name type="scientific">Didymodactylos carnosus</name>
    <dbReference type="NCBI Taxonomy" id="1234261"/>
    <lineage>
        <taxon>Eukaryota</taxon>
        <taxon>Metazoa</taxon>
        <taxon>Spiralia</taxon>
        <taxon>Gnathifera</taxon>
        <taxon>Rotifera</taxon>
        <taxon>Eurotatoria</taxon>
        <taxon>Bdelloidea</taxon>
        <taxon>Philodinida</taxon>
        <taxon>Philodinidae</taxon>
        <taxon>Didymodactylos</taxon>
    </lineage>
</organism>
<comment type="caution">
    <text evidence="1">The sequence shown here is derived from an EMBL/GenBank/DDBJ whole genome shotgun (WGS) entry which is preliminary data.</text>
</comment>
<evidence type="ECO:0000313" key="3">
    <source>
        <dbReference type="Proteomes" id="UP000663829"/>
    </source>
</evidence>
<accession>A0A813ZKG3</accession>
<evidence type="ECO:0000313" key="1">
    <source>
        <dbReference type="EMBL" id="CAF0899719.1"/>
    </source>
</evidence>
<keyword evidence="3" id="KW-1185">Reference proteome</keyword>
<dbReference type="EMBL" id="CAJOBC010001507">
    <property type="protein sequence ID" value="CAF3682422.1"/>
    <property type="molecule type" value="Genomic_DNA"/>
</dbReference>
<sequence length="99" mass="11372">MTQIQNTDMLKLEIDIGNIIKTNPLLPDEVLPDIPTEIRSSISDADDIDQTELLNSVRRQFWLAVISGTPVDKAYWHLRERKLPETSIKLVAKLLEAYR</sequence>
<name>A0A813ZKG3_9BILA</name>
<protein>
    <submittedName>
        <fullName evidence="1">Uncharacterized protein</fullName>
    </submittedName>
</protein>
<dbReference type="Proteomes" id="UP000681722">
    <property type="component" value="Unassembled WGS sequence"/>
</dbReference>
<dbReference type="AlphaFoldDB" id="A0A813ZKG3"/>
<dbReference type="Proteomes" id="UP000663829">
    <property type="component" value="Unassembled WGS sequence"/>
</dbReference>
<dbReference type="EMBL" id="CAJNOQ010001507">
    <property type="protein sequence ID" value="CAF0899719.1"/>
    <property type="molecule type" value="Genomic_DNA"/>
</dbReference>
<gene>
    <name evidence="1" type="ORF">GPM918_LOCUS8569</name>
    <name evidence="2" type="ORF">SRO942_LOCUS8569</name>
</gene>
<reference evidence="1" key="1">
    <citation type="submission" date="2021-02" db="EMBL/GenBank/DDBJ databases">
        <authorList>
            <person name="Nowell W R."/>
        </authorList>
    </citation>
    <scope>NUCLEOTIDE SEQUENCE</scope>
</reference>
<proteinExistence type="predicted"/>